<keyword evidence="5" id="KW-1185">Reference proteome</keyword>
<evidence type="ECO:0000313" key="4">
    <source>
        <dbReference type="EMBL" id="KAI3938034.1"/>
    </source>
</evidence>
<feature type="domain" description="DUF7769" evidence="3">
    <location>
        <begin position="76"/>
        <end position="130"/>
    </location>
</feature>
<dbReference type="InterPro" id="IPR002492">
    <property type="entry name" value="Transposase_Tc1-like"/>
</dbReference>
<organism evidence="4 5">
    <name type="scientific">Papaver atlanticum</name>
    <dbReference type="NCBI Taxonomy" id="357466"/>
    <lineage>
        <taxon>Eukaryota</taxon>
        <taxon>Viridiplantae</taxon>
        <taxon>Streptophyta</taxon>
        <taxon>Embryophyta</taxon>
        <taxon>Tracheophyta</taxon>
        <taxon>Spermatophyta</taxon>
        <taxon>Magnoliopsida</taxon>
        <taxon>Ranunculales</taxon>
        <taxon>Papaveraceae</taxon>
        <taxon>Papaveroideae</taxon>
        <taxon>Papaver</taxon>
    </lineage>
</organism>
<dbReference type="PANTHER" id="PTHR47169:SF2">
    <property type="entry name" value="OS01G0541250 PROTEIN"/>
    <property type="match status" value="1"/>
</dbReference>
<proteinExistence type="predicted"/>
<dbReference type="InterPro" id="IPR056671">
    <property type="entry name" value="DUF7769"/>
</dbReference>
<dbReference type="InterPro" id="IPR036397">
    <property type="entry name" value="RNaseH_sf"/>
</dbReference>
<dbReference type="Proteomes" id="UP001202328">
    <property type="component" value="Unassembled WGS sequence"/>
</dbReference>
<accession>A0AAD4T697</accession>
<feature type="region of interest" description="Disordered" evidence="1">
    <location>
        <begin position="38"/>
        <end position="73"/>
    </location>
</feature>
<gene>
    <name evidence="4" type="ORF">MKW98_018590</name>
</gene>
<dbReference type="Gene3D" id="3.30.420.10">
    <property type="entry name" value="Ribonuclease H-like superfamily/Ribonuclease H"/>
    <property type="match status" value="1"/>
</dbReference>
<sequence>MDFDLNEIPIEELPNILIPPDYESEYRFIDLNECYQEEDMDDHEEEEEEDDEELHSSANNMVQPQNRSLGNKKKNLTSNLKRAIIENLMQACINGKLGKGEITNIANHFSVSTRSVSRLWHDLKTANANGVMLDISSKMVKKVGRKKNQIDLELIKSIPLRRRTSMRSLACSLNLSTSTIHRRIRDGNLKPHSSALRPDLTDDNKKERVEFCLKMITEGMNVFRNPSFIDMYDRIHIDEKWFYITKTSQKYYLHAEEDEPLRTCKSKRFITKIMFLTAVARPRFDHAKQEMFDGNISIWPFVIKEAAKNSKNRVVGTMETKAMKSVTKEIIRNCMINELLPAIVEKWPFTSYKTVIIQQDNARPHVHENDEKFMQVVRSHGVDIRLLSQPPNSPDLNVLDLGFFRAIAALQHKDAPTTVDEFIASVTRAFELFSTESSNNVFLTLQSCMKEIIRIKGGIHYKIPHMNKSGLIRMNQLPVVLQCDSQVVNEARAYISGTQQ</sequence>
<evidence type="ECO:0000313" key="5">
    <source>
        <dbReference type="Proteomes" id="UP001202328"/>
    </source>
</evidence>
<dbReference type="EMBL" id="JAJJMB010005585">
    <property type="protein sequence ID" value="KAI3938034.1"/>
    <property type="molecule type" value="Genomic_DNA"/>
</dbReference>
<dbReference type="GO" id="GO:0003677">
    <property type="term" value="F:DNA binding"/>
    <property type="evidence" value="ECO:0007669"/>
    <property type="project" value="InterPro"/>
</dbReference>
<feature type="compositionally biased region" description="Acidic residues" evidence="1">
    <location>
        <begin position="38"/>
        <end position="53"/>
    </location>
</feature>
<dbReference type="GO" id="GO:0015074">
    <property type="term" value="P:DNA integration"/>
    <property type="evidence" value="ECO:0007669"/>
    <property type="project" value="InterPro"/>
</dbReference>
<dbReference type="Pfam" id="PF01498">
    <property type="entry name" value="HTH_Tnp_Tc3_2"/>
    <property type="match status" value="1"/>
</dbReference>
<feature type="compositionally biased region" description="Polar residues" evidence="1">
    <location>
        <begin position="56"/>
        <end position="69"/>
    </location>
</feature>
<dbReference type="Pfam" id="PF24964">
    <property type="entry name" value="DUF7769"/>
    <property type="match status" value="1"/>
</dbReference>
<evidence type="ECO:0008006" key="6">
    <source>
        <dbReference type="Google" id="ProtNLM"/>
    </source>
</evidence>
<evidence type="ECO:0000256" key="1">
    <source>
        <dbReference type="SAM" id="MobiDB-lite"/>
    </source>
</evidence>
<dbReference type="AlphaFoldDB" id="A0AAD4T697"/>
<comment type="caution">
    <text evidence="4">The sequence shown here is derived from an EMBL/GenBank/DDBJ whole genome shotgun (WGS) entry which is preliminary data.</text>
</comment>
<name>A0AAD4T697_9MAGN</name>
<dbReference type="GO" id="GO:0006313">
    <property type="term" value="P:DNA transposition"/>
    <property type="evidence" value="ECO:0007669"/>
    <property type="project" value="InterPro"/>
</dbReference>
<feature type="domain" description="Transposase Tc1-like" evidence="2">
    <location>
        <begin position="154"/>
        <end position="214"/>
    </location>
</feature>
<reference evidence="4" key="1">
    <citation type="submission" date="2022-04" db="EMBL/GenBank/DDBJ databases">
        <title>A functionally conserved STORR gene fusion in Papaver species that diverged 16.8 million years ago.</title>
        <authorList>
            <person name="Catania T."/>
        </authorList>
    </citation>
    <scope>NUCLEOTIDE SEQUENCE</scope>
    <source>
        <strain evidence="4">S-188037</strain>
    </source>
</reference>
<protein>
    <recommendedName>
        <fullName evidence="6">Transposase</fullName>
    </recommendedName>
</protein>
<evidence type="ECO:0000259" key="3">
    <source>
        <dbReference type="Pfam" id="PF24964"/>
    </source>
</evidence>
<evidence type="ECO:0000259" key="2">
    <source>
        <dbReference type="Pfam" id="PF01498"/>
    </source>
</evidence>
<dbReference type="PANTHER" id="PTHR47169">
    <property type="entry name" value="OS01G0541250 PROTEIN"/>
    <property type="match status" value="1"/>
</dbReference>